<dbReference type="EMBL" id="JASPKZ010009461">
    <property type="protein sequence ID" value="KAJ9576724.1"/>
    <property type="molecule type" value="Genomic_DNA"/>
</dbReference>
<sequence length="156" mass="17358">MLNNLEDIICVLICIPHIEPIDKDLALKHVKDILMLICSSLTQVSNSENNESVKTGIIGAEGKGTIEKLLFTLTIGIETLIHLSEGRNVSELFRLDTLTDAVLSYTTVPNYVNSLRALDLYLTACSLKNEDEAYLKDLLKTLHSAMLRNLCSPFHD</sequence>
<reference evidence="1" key="1">
    <citation type="journal article" date="2023" name="IScience">
        <title>Live-bearing cockroach genome reveals convergent evolutionary mechanisms linked to viviparity in insects and beyond.</title>
        <authorList>
            <person name="Fouks B."/>
            <person name="Harrison M.C."/>
            <person name="Mikhailova A.A."/>
            <person name="Marchal E."/>
            <person name="English S."/>
            <person name="Carruthers M."/>
            <person name="Jennings E.C."/>
            <person name="Chiamaka E.L."/>
            <person name="Frigard R.A."/>
            <person name="Pippel M."/>
            <person name="Attardo G.M."/>
            <person name="Benoit J.B."/>
            <person name="Bornberg-Bauer E."/>
            <person name="Tobe S.S."/>
        </authorList>
    </citation>
    <scope>NUCLEOTIDE SEQUENCE</scope>
    <source>
        <strain evidence="1">Stay&amp;Tobe</strain>
    </source>
</reference>
<evidence type="ECO:0000313" key="2">
    <source>
        <dbReference type="Proteomes" id="UP001233999"/>
    </source>
</evidence>
<reference evidence="1" key="2">
    <citation type="submission" date="2023-05" db="EMBL/GenBank/DDBJ databases">
        <authorList>
            <person name="Fouks B."/>
        </authorList>
    </citation>
    <scope>NUCLEOTIDE SEQUENCE</scope>
    <source>
        <strain evidence="1">Stay&amp;Tobe</strain>
        <tissue evidence="1">Testes</tissue>
    </source>
</reference>
<feature type="non-terminal residue" evidence="1">
    <location>
        <position position="156"/>
    </location>
</feature>
<accession>A0AAD7Z9U8</accession>
<gene>
    <name evidence="1" type="ORF">L9F63_025375</name>
</gene>
<protein>
    <submittedName>
        <fullName evidence="1">Uncharacterized protein</fullName>
    </submittedName>
</protein>
<keyword evidence="2" id="KW-1185">Reference proteome</keyword>
<evidence type="ECO:0000313" key="1">
    <source>
        <dbReference type="EMBL" id="KAJ9576724.1"/>
    </source>
</evidence>
<organism evidence="1 2">
    <name type="scientific">Diploptera punctata</name>
    <name type="common">Pacific beetle cockroach</name>
    <dbReference type="NCBI Taxonomy" id="6984"/>
    <lineage>
        <taxon>Eukaryota</taxon>
        <taxon>Metazoa</taxon>
        <taxon>Ecdysozoa</taxon>
        <taxon>Arthropoda</taxon>
        <taxon>Hexapoda</taxon>
        <taxon>Insecta</taxon>
        <taxon>Pterygota</taxon>
        <taxon>Neoptera</taxon>
        <taxon>Polyneoptera</taxon>
        <taxon>Dictyoptera</taxon>
        <taxon>Blattodea</taxon>
        <taxon>Blaberoidea</taxon>
        <taxon>Blaberidae</taxon>
        <taxon>Diplopterinae</taxon>
        <taxon>Diploptera</taxon>
    </lineage>
</organism>
<dbReference type="Proteomes" id="UP001233999">
    <property type="component" value="Unassembled WGS sequence"/>
</dbReference>
<dbReference type="AlphaFoldDB" id="A0AAD7Z9U8"/>
<proteinExistence type="predicted"/>
<comment type="caution">
    <text evidence="1">The sequence shown here is derived from an EMBL/GenBank/DDBJ whole genome shotgun (WGS) entry which is preliminary data.</text>
</comment>
<name>A0AAD7Z9U8_DIPPU</name>